<name>A0AAN9QDZ1_PHACN</name>
<evidence type="ECO:0000259" key="2">
    <source>
        <dbReference type="Pfam" id="PF00316"/>
    </source>
</evidence>
<dbReference type="PANTHER" id="PTHR11556:SF41">
    <property type="entry name" value="FRUCTOSE-1,6-BISPHOSPHATASE, CYTOSOLIC"/>
    <property type="match status" value="1"/>
</dbReference>
<dbReference type="GO" id="GO:0042132">
    <property type="term" value="F:fructose 1,6-bisphosphate 1-phosphatase activity"/>
    <property type="evidence" value="ECO:0007669"/>
    <property type="project" value="TreeGrafter"/>
</dbReference>
<evidence type="ECO:0000256" key="1">
    <source>
        <dbReference type="SAM" id="SignalP"/>
    </source>
</evidence>
<organism evidence="3 4">
    <name type="scientific">Phaseolus coccineus</name>
    <name type="common">Scarlet runner bean</name>
    <name type="synonym">Phaseolus multiflorus</name>
    <dbReference type="NCBI Taxonomy" id="3886"/>
    <lineage>
        <taxon>Eukaryota</taxon>
        <taxon>Viridiplantae</taxon>
        <taxon>Streptophyta</taxon>
        <taxon>Embryophyta</taxon>
        <taxon>Tracheophyta</taxon>
        <taxon>Spermatophyta</taxon>
        <taxon>Magnoliopsida</taxon>
        <taxon>eudicotyledons</taxon>
        <taxon>Gunneridae</taxon>
        <taxon>Pentapetalae</taxon>
        <taxon>rosids</taxon>
        <taxon>fabids</taxon>
        <taxon>Fabales</taxon>
        <taxon>Fabaceae</taxon>
        <taxon>Papilionoideae</taxon>
        <taxon>50 kb inversion clade</taxon>
        <taxon>NPAAA clade</taxon>
        <taxon>indigoferoid/millettioid clade</taxon>
        <taxon>Phaseoleae</taxon>
        <taxon>Phaseolus</taxon>
    </lineage>
</organism>
<proteinExistence type="predicted"/>
<dbReference type="GO" id="GO:0005986">
    <property type="term" value="P:sucrose biosynthetic process"/>
    <property type="evidence" value="ECO:0007669"/>
    <property type="project" value="TreeGrafter"/>
</dbReference>
<dbReference type="GO" id="GO:0005829">
    <property type="term" value="C:cytosol"/>
    <property type="evidence" value="ECO:0007669"/>
    <property type="project" value="TreeGrafter"/>
</dbReference>
<comment type="caution">
    <text evidence="3">The sequence shown here is derived from an EMBL/GenBank/DDBJ whole genome shotgun (WGS) entry which is preliminary data.</text>
</comment>
<dbReference type="GO" id="GO:0030388">
    <property type="term" value="P:fructose 1,6-bisphosphate metabolic process"/>
    <property type="evidence" value="ECO:0007669"/>
    <property type="project" value="TreeGrafter"/>
</dbReference>
<dbReference type="PANTHER" id="PTHR11556">
    <property type="entry name" value="FRUCTOSE-1,6-BISPHOSPHATASE-RELATED"/>
    <property type="match status" value="1"/>
</dbReference>
<dbReference type="AlphaFoldDB" id="A0AAN9QDZ1"/>
<feature type="domain" description="Fructose-1-6-bisphosphatase class I N-terminal" evidence="2">
    <location>
        <begin position="39"/>
        <end position="84"/>
    </location>
</feature>
<dbReference type="GO" id="GO:0006002">
    <property type="term" value="P:fructose 6-phosphate metabolic process"/>
    <property type="evidence" value="ECO:0007669"/>
    <property type="project" value="TreeGrafter"/>
</dbReference>
<dbReference type="InterPro" id="IPR033391">
    <property type="entry name" value="FBPase_N"/>
</dbReference>
<feature type="signal peptide" evidence="1">
    <location>
        <begin position="1"/>
        <end position="24"/>
    </location>
</feature>
<feature type="chain" id="PRO_5042817096" description="Fructose-1-6-bisphosphatase class I N-terminal domain-containing protein" evidence="1">
    <location>
        <begin position="25"/>
        <end position="92"/>
    </location>
</feature>
<reference evidence="3 4" key="1">
    <citation type="submission" date="2024-01" db="EMBL/GenBank/DDBJ databases">
        <title>The genomes of 5 underutilized Papilionoideae crops provide insights into root nodulation and disease resistanc.</title>
        <authorList>
            <person name="Jiang F."/>
        </authorList>
    </citation>
    <scope>NUCLEOTIDE SEQUENCE [LARGE SCALE GENOMIC DNA]</scope>
    <source>
        <strain evidence="3">JINMINGXINNONG_FW02</strain>
        <tissue evidence="3">Leaves</tissue>
    </source>
</reference>
<dbReference type="Gene3D" id="3.30.540.10">
    <property type="entry name" value="Fructose-1,6-Bisphosphatase, subunit A, domain 1"/>
    <property type="match status" value="1"/>
</dbReference>
<gene>
    <name evidence="3" type="ORF">VNO80_28408</name>
</gene>
<protein>
    <recommendedName>
        <fullName evidence="2">Fructose-1-6-bisphosphatase class I N-terminal domain-containing protein</fullName>
    </recommendedName>
</protein>
<dbReference type="GO" id="GO:0006000">
    <property type="term" value="P:fructose metabolic process"/>
    <property type="evidence" value="ECO:0007669"/>
    <property type="project" value="TreeGrafter"/>
</dbReference>
<dbReference type="Proteomes" id="UP001374584">
    <property type="component" value="Unassembled WGS sequence"/>
</dbReference>
<dbReference type="SUPFAM" id="SSF56655">
    <property type="entry name" value="Carbohydrate phosphatase"/>
    <property type="match status" value="1"/>
</dbReference>
<evidence type="ECO:0000313" key="3">
    <source>
        <dbReference type="EMBL" id="KAK7331671.1"/>
    </source>
</evidence>
<accession>A0AAN9QDZ1</accession>
<evidence type="ECO:0000313" key="4">
    <source>
        <dbReference type="Proteomes" id="UP001374584"/>
    </source>
</evidence>
<dbReference type="GO" id="GO:0006094">
    <property type="term" value="P:gluconeogenesis"/>
    <property type="evidence" value="ECO:0007669"/>
    <property type="project" value="TreeGrafter"/>
</dbReference>
<sequence length="92" mass="10441">MPNWFLFAELRLVCLCSLPIDSQGKGSRGTKGVRIPFVREEQRKLDVLSNEVFVKALSSSGRTFVLVYEEVEEAIFVLPSHRGKSVQRSRTN</sequence>
<dbReference type="InterPro" id="IPR000146">
    <property type="entry name" value="FBPase_class-1"/>
</dbReference>
<dbReference type="EMBL" id="JAYMYR010000011">
    <property type="protein sequence ID" value="KAK7331671.1"/>
    <property type="molecule type" value="Genomic_DNA"/>
</dbReference>
<keyword evidence="1" id="KW-0732">Signal</keyword>
<keyword evidence="4" id="KW-1185">Reference proteome</keyword>
<dbReference type="Pfam" id="PF00316">
    <property type="entry name" value="FBPase"/>
    <property type="match status" value="1"/>
</dbReference>